<keyword evidence="2" id="KW-0843">Virulence</keyword>
<dbReference type="Gene3D" id="3.40.720.10">
    <property type="entry name" value="Alkaline Phosphatase, subunit A"/>
    <property type="match status" value="1"/>
</dbReference>
<dbReference type="PANTHER" id="PTHR31956:SF8">
    <property type="entry name" value="ACID PHOSPHATASE PHOA (AFU_ORTHOLOGUE AFUA_1G03570)"/>
    <property type="match status" value="1"/>
</dbReference>
<dbReference type="Pfam" id="PF04185">
    <property type="entry name" value="Phosphoesterase"/>
    <property type="match status" value="1"/>
</dbReference>
<dbReference type="PANTHER" id="PTHR31956">
    <property type="entry name" value="NON-SPECIFIC PHOSPHOLIPASE C4-RELATED"/>
    <property type="match status" value="1"/>
</dbReference>
<evidence type="ECO:0000256" key="2">
    <source>
        <dbReference type="ARBA" id="ARBA00023026"/>
    </source>
</evidence>
<dbReference type="GO" id="GO:0009395">
    <property type="term" value="P:phospholipid catabolic process"/>
    <property type="evidence" value="ECO:0007669"/>
    <property type="project" value="TreeGrafter"/>
</dbReference>
<evidence type="ECO:0000313" key="4">
    <source>
        <dbReference type="Proteomes" id="UP000291189"/>
    </source>
</evidence>
<comment type="caution">
    <text evidence="3">The sequence shown here is derived from an EMBL/GenBank/DDBJ whole genome shotgun (WGS) entry which is preliminary data.</text>
</comment>
<sequence>MSPGTAPTSARGSLAVRARPVKKLLVFIEENHSLDQMKVGMPHTYALARRFGYATDYHAVTHPSLPNYLAITGGQTFGVTDDDPPASHPVQAASVFGAALRNGRTAAAYADGMLKNCAVEDGGDGYAVKHNPWAYFVTERPGCQRYDVPLDALATDVAAGSLPDVGLVTPNLCHDAHDCGLDVADSWFAGWMKRIFAGPDWRSGRLAVVLTADEDDRSGDNTVLTVVIHPSQHHNVVSAPLNHYALTRLYAEVAHTTPPFKAADAPSLADSFGLRIANK</sequence>
<evidence type="ECO:0000256" key="1">
    <source>
        <dbReference type="ARBA" id="ARBA00022801"/>
    </source>
</evidence>
<keyword evidence="4" id="KW-1185">Reference proteome</keyword>
<dbReference type="OrthoDB" id="345880at2"/>
<keyword evidence="1" id="KW-0378">Hydrolase</keyword>
<dbReference type="InterPro" id="IPR007312">
    <property type="entry name" value="Phosphoesterase"/>
</dbReference>
<proteinExistence type="predicted"/>
<reference evidence="3 4" key="1">
    <citation type="submission" date="2019-01" db="EMBL/GenBank/DDBJ databases">
        <title>Nocardioides guangzhouensis sp. nov., an actinobacterium isolated from soil.</title>
        <authorList>
            <person name="Fu Y."/>
            <person name="Cai Y."/>
            <person name="Lin Z."/>
            <person name="Chen P."/>
        </authorList>
    </citation>
    <scope>NUCLEOTIDE SEQUENCE [LARGE SCALE GENOMIC DNA]</scope>
    <source>
        <strain evidence="3 4">NBRC 105384</strain>
    </source>
</reference>
<protein>
    <submittedName>
        <fullName evidence="3">Phosphoesterase</fullName>
    </submittedName>
</protein>
<accession>A0A4Q5IWZ1</accession>
<name>A0A4Q5IWZ1_9ACTN</name>
<dbReference type="EMBL" id="SDPU01000028">
    <property type="protein sequence ID" value="RYU10647.1"/>
    <property type="molecule type" value="Genomic_DNA"/>
</dbReference>
<organism evidence="3 4">
    <name type="scientific">Nocardioides iriomotensis</name>
    <dbReference type="NCBI Taxonomy" id="715784"/>
    <lineage>
        <taxon>Bacteria</taxon>
        <taxon>Bacillati</taxon>
        <taxon>Actinomycetota</taxon>
        <taxon>Actinomycetes</taxon>
        <taxon>Propionibacteriales</taxon>
        <taxon>Nocardioidaceae</taxon>
        <taxon>Nocardioides</taxon>
    </lineage>
</organism>
<dbReference type="AlphaFoldDB" id="A0A4Q5IWZ1"/>
<dbReference type="Proteomes" id="UP000291189">
    <property type="component" value="Unassembled WGS sequence"/>
</dbReference>
<gene>
    <name evidence="3" type="ORF">ETU37_15405</name>
</gene>
<dbReference type="GO" id="GO:0016788">
    <property type="term" value="F:hydrolase activity, acting on ester bonds"/>
    <property type="evidence" value="ECO:0007669"/>
    <property type="project" value="InterPro"/>
</dbReference>
<dbReference type="InterPro" id="IPR017850">
    <property type="entry name" value="Alkaline_phosphatase_core_sf"/>
</dbReference>
<evidence type="ECO:0000313" key="3">
    <source>
        <dbReference type="EMBL" id="RYU10647.1"/>
    </source>
</evidence>